<evidence type="ECO:0000256" key="1">
    <source>
        <dbReference type="SAM" id="SignalP"/>
    </source>
</evidence>
<reference evidence="2" key="1">
    <citation type="submission" date="2023-08" db="EMBL/GenBank/DDBJ databases">
        <authorList>
            <person name="Audoor S."/>
            <person name="Bilcke G."/>
        </authorList>
    </citation>
    <scope>NUCLEOTIDE SEQUENCE</scope>
</reference>
<keyword evidence="3" id="KW-1185">Reference proteome</keyword>
<proteinExistence type="predicted"/>
<comment type="caution">
    <text evidence="2">The sequence shown here is derived from an EMBL/GenBank/DDBJ whole genome shotgun (WGS) entry which is preliminary data.</text>
</comment>
<organism evidence="2 3">
    <name type="scientific">Cylindrotheca closterium</name>
    <dbReference type="NCBI Taxonomy" id="2856"/>
    <lineage>
        <taxon>Eukaryota</taxon>
        <taxon>Sar</taxon>
        <taxon>Stramenopiles</taxon>
        <taxon>Ochrophyta</taxon>
        <taxon>Bacillariophyta</taxon>
        <taxon>Bacillariophyceae</taxon>
        <taxon>Bacillariophycidae</taxon>
        <taxon>Bacillariales</taxon>
        <taxon>Bacillariaceae</taxon>
        <taxon>Cylindrotheca</taxon>
    </lineage>
</organism>
<evidence type="ECO:0008006" key="4">
    <source>
        <dbReference type="Google" id="ProtNLM"/>
    </source>
</evidence>
<dbReference type="AlphaFoldDB" id="A0AAD2G6V0"/>
<accession>A0AAD2G6V0</accession>
<evidence type="ECO:0000313" key="3">
    <source>
        <dbReference type="Proteomes" id="UP001295423"/>
    </source>
</evidence>
<dbReference type="Proteomes" id="UP001295423">
    <property type="component" value="Unassembled WGS sequence"/>
</dbReference>
<dbReference type="EMBL" id="CAKOGP040002202">
    <property type="protein sequence ID" value="CAJ1965109.1"/>
    <property type="molecule type" value="Genomic_DNA"/>
</dbReference>
<gene>
    <name evidence="2" type="ORF">CYCCA115_LOCUS20952</name>
</gene>
<feature type="chain" id="PRO_5042246652" description="EGF-like domain-containing protein" evidence="1">
    <location>
        <begin position="21"/>
        <end position="284"/>
    </location>
</feature>
<keyword evidence="1" id="KW-0732">Signal</keyword>
<sequence>MNQRVFTALCALLTTANVCGVINQDSLDFGLNIFPTAVLDLDKANSTDTKCVTYNGKELCSTIDSCSKSNYVCYTLDGERGHHSCSLSGGCSCTATYDGESCDCSVNPMLPYKVYADIRCGTHSGPFDATKVVNLDSYTARCNVPAGLFYPSYTHDRPDGAICTDGRSGLAAMPRLAVDWKCPALETLTDDGGVMSRAFQPDRDCTCTAVFNDTECQSCEPCPSGYPGDFRVSCDGFFTDCHGTFSVWNGKGPQASSDGGVSYSAWDFVPLIALALITSILAIQ</sequence>
<feature type="signal peptide" evidence="1">
    <location>
        <begin position="1"/>
        <end position="20"/>
    </location>
</feature>
<protein>
    <recommendedName>
        <fullName evidence="4">EGF-like domain-containing protein</fullName>
    </recommendedName>
</protein>
<name>A0AAD2G6V0_9STRA</name>
<evidence type="ECO:0000313" key="2">
    <source>
        <dbReference type="EMBL" id="CAJ1965109.1"/>
    </source>
</evidence>